<dbReference type="Gene3D" id="3.30.1330.10">
    <property type="entry name" value="PurM-like, N-terminal domain"/>
    <property type="match status" value="1"/>
</dbReference>
<dbReference type="InterPro" id="IPR016188">
    <property type="entry name" value="PurM-like_N"/>
</dbReference>
<comment type="caution">
    <text evidence="4">The sequence shown here is derived from an EMBL/GenBank/DDBJ whole genome shotgun (WGS) entry which is preliminary data.</text>
</comment>
<dbReference type="Pfam" id="PF02769">
    <property type="entry name" value="AIRS_C"/>
    <property type="match status" value="1"/>
</dbReference>
<sequence>MGKFTAEELVEHVFDRTGVPNEDVLVGPATGEDAAAIDVGDETLVVSADSISLAADRIGQLGVAIASNDVAASGGVPEWLVATLLLPRHDTDLLDRIAGQIDETARALDQTVVGGHTESVAGLERPLVSLTSMGVADRFVPTGGADPGDRVVLTKGAGIEATGVLATDFRDEVNGVDDDVLDRAAGFFDELSVIPESKLLSPLASGMHDPTEGGVLAGLVEMALAADLTLDVERAAVPVRPETEQVCRAVGVDPLRVLGSGGLLATLPEAKADTALAALDDAGIEAAEIGRVRTGDACLELDGERLTSAPQDGMYALWE</sequence>
<dbReference type="InterPro" id="IPR010918">
    <property type="entry name" value="PurM-like_C_dom"/>
</dbReference>
<keyword evidence="5" id="KW-1185">Reference proteome</keyword>
<dbReference type="SUPFAM" id="SSF55326">
    <property type="entry name" value="PurM N-terminal domain-like"/>
    <property type="match status" value="1"/>
</dbReference>
<dbReference type="EMBL" id="JBHTAR010000011">
    <property type="protein sequence ID" value="MFC7198772.1"/>
    <property type="molecule type" value="Genomic_DNA"/>
</dbReference>
<evidence type="ECO:0000313" key="5">
    <source>
        <dbReference type="Proteomes" id="UP001596447"/>
    </source>
</evidence>
<proteinExistence type="inferred from homology"/>
<dbReference type="PANTHER" id="PTHR30303:SF4">
    <property type="entry name" value="HYDROGENASE EXPRESSION_FORMATION PROTEIN HYPE"/>
    <property type="match status" value="1"/>
</dbReference>
<name>A0ABD5Z0T2_9EURY</name>
<dbReference type="InterPro" id="IPR011854">
    <property type="entry name" value="HypE"/>
</dbReference>
<dbReference type="InterPro" id="IPR036921">
    <property type="entry name" value="PurM-like_N_sf"/>
</dbReference>
<reference evidence="4 5" key="1">
    <citation type="journal article" date="2019" name="Int. J. Syst. Evol. Microbiol.">
        <title>The Global Catalogue of Microorganisms (GCM) 10K type strain sequencing project: providing services to taxonomists for standard genome sequencing and annotation.</title>
        <authorList>
            <consortium name="The Broad Institute Genomics Platform"/>
            <consortium name="The Broad Institute Genome Sequencing Center for Infectious Disease"/>
            <person name="Wu L."/>
            <person name="Ma J."/>
        </authorList>
    </citation>
    <scope>NUCLEOTIDE SEQUENCE [LARGE SCALE GENOMIC DNA]</scope>
    <source>
        <strain evidence="4 5">XZGYJ-43</strain>
    </source>
</reference>
<dbReference type="PANTHER" id="PTHR30303">
    <property type="entry name" value="HYDROGENASE ISOENZYMES FORMATION PROTEIN HYPE"/>
    <property type="match status" value="1"/>
</dbReference>
<feature type="domain" description="PurM-like N-terminal" evidence="2">
    <location>
        <begin position="31"/>
        <end position="135"/>
    </location>
</feature>
<dbReference type="SUPFAM" id="SSF56042">
    <property type="entry name" value="PurM C-terminal domain-like"/>
    <property type="match status" value="1"/>
</dbReference>
<dbReference type="Gene3D" id="3.90.650.10">
    <property type="entry name" value="PurM-like C-terminal domain"/>
    <property type="match status" value="1"/>
</dbReference>
<dbReference type="PIRSF" id="PIRSF005644">
    <property type="entry name" value="Hdrgns_mtr_HypE"/>
    <property type="match status" value="1"/>
</dbReference>
<dbReference type="CDD" id="cd06061">
    <property type="entry name" value="PurM-like1"/>
    <property type="match status" value="1"/>
</dbReference>
<feature type="domain" description="PurM-like C-terminal" evidence="3">
    <location>
        <begin position="147"/>
        <end position="295"/>
    </location>
</feature>
<comment type="similarity">
    <text evidence="1">Belongs to the HypE family.</text>
</comment>
<dbReference type="Proteomes" id="UP001596447">
    <property type="component" value="Unassembled WGS sequence"/>
</dbReference>
<evidence type="ECO:0000259" key="3">
    <source>
        <dbReference type="Pfam" id="PF02769"/>
    </source>
</evidence>
<gene>
    <name evidence="4" type="ORF">ACFQJ9_04945</name>
</gene>
<dbReference type="Pfam" id="PF00586">
    <property type="entry name" value="AIRS"/>
    <property type="match status" value="1"/>
</dbReference>
<dbReference type="InterPro" id="IPR036676">
    <property type="entry name" value="PurM-like_C_sf"/>
</dbReference>
<dbReference type="AlphaFoldDB" id="A0ABD5Z0T2"/>
<organism evidence="4 5">
    <name type="scientific">Halospeciosus flavus</name>
    <dbReference type="NCBI Taxonomy" id="3032283"/>
    <lineage>
        <taxon>Archaea</taxon>
        <taxon>Methanobacteriati</taxon>
        <taxon>Methanobacteriota</taxon>
        <taxon>Stenosarchaea group</taxon>
        <taxon>Halobacteria</taxon>
        <taxon>Halobacteriales</taxon>
        <taxon>Halobacteriaceae</taxon>
        <taxon>Halospeciosus</taxon>
    </lineage>
</organism>
<evidence type="ECO:0000256" key="1">
    <source>
        <dbReference type="ARBA" id="ARBA00006243"/>
    </source>
</evidence>
<evidence type="ECO:0000313" key="4">
    <source>
        <dbReference type="EMBL" id="MFC7198772.1"/>
    </source>
</evidence>
<protein>
    <submittedName>
        <fullName evidence="4">AIR synthase family protein</fullName>
    </submittedName>
</protein>
<evidence type="ECO:0000259" key="2">
    <source>
        <dbReference type="Pfam" id="PF00586"/>
    </source>
</evidence>
<accession>A0ABD5Z0T2</accession>
<dbReference type="RefSeq" id="WP_279528730.1">
    <property type="nucleotide sequence ID" value="NZ_CP122312.1"/>
</dbReference>